<dbReference type="GO" id="GO:0017168">
    <property type="term" value="F:5-oxoprolinase (ATP-hydrolyzing) activity"/>
    <property type="evidence" value="ECO:0007669"/>
    <property type="project" value="TreeGrafter"/>
</dbReference>
<reference evidence="4" key="1">
    <citation type="submission" date="2021-04" db="EMBL/GenBank/DDBJ databases">
        <authorList>
            <person name="Hornung B."/>
        </authorList>
    </citation>
    <scope>NUCLEOTIDE SEQUENCE</scope>
    <source>
        <strain evidence="4">G5G6</strain>
    </source>
</reference>
<proteinExistence type="predicted"/>
<gene>
    <name evidence="4" type="ORF">GTOL_13030</name>
</gene>
<accession>A0A916NAA8</accession>
<dbReference type="PANTHER" id="PTHR11365:SF23">
    <property type="entry name" value="HYPOTHETICAL 5-OXOPROLINASE (EUROFUNG)-RELATED"/>
    <property type="match status" value="1"/>
</dbReference>
<organism evidence="4 5">
    <name type="scientific">Georgfuchsia toluolica</name>
    <dbReference type="NCBI Taxonomy" id="424218"/>
    <lineage>
        <taxon>Bacteria</taxon>
        <taxon>Pseudomonadati</taxon>
        <taxon>Pseudomonadota</taxon>
        <taxon>Betaproteobacteria</taxon>
        <taxon>Nitrosomonadales</taxon>
        <taxon>Sterolibacteriaceae</taxon>
        <taxon>Georgfuchsia</taxon>
    </lineage>
</organism>
<evidence type="ECO:0000259" key="3">
    <source>
        <dbReference type="Pfam" id="PF19278"/>
    </source>
</evidence>
<sequence>MTDVFVVNPAGEFVVGKAATTPHQESIGYKESLDDAFTYWDIDLKKDGKKVLPNVARAVYTGTAMLNAMIIRQGKKVGLIVNKGFEQTLMQTRAKEIVCGYGKTEVFHAVYRRRKEPYVPYRQIRGVTCRMDLRGNEVIPLYEHEARAAVEELLAEGVECLAICFLGSFANPAHEKRVAEIAKEMLEKAGKEMPVLTSYEVSPYSKEVSRMNTLVVQAYASESGKKQLLDIEKVLKDDGYKYNLQMVLAYGTVADIRWPRIVEATTSGPVGAIIGTKFLGEQIGEKNLVCSDVGGTSFDVGMVLNGRISLNREPEFQRMYLTVPMLDVQSIGAGAGTYIRIDENTNRIKLGPDSASGTPGPVAYEHGNLTPTIADCSILLGRLNPDNYLGGKVKLNVELARRMFKEKVADKLGLDIYHAAEGIVDLMDISMRQHVASTVSGHDPKNFVLIGFGGAGGLHLARYAGDLTQWKGVCTVPWAGGFSAFGCAAMDHAHRYAASIDLMLPSGSSEEARMELAKALNASWTAHKQEAIEEFAGEGLTEDKLTFAPYVLMKYFGQTMDLEVTSPTGWLNSPEDVSKLIVEFERVYKGTYTQVGVAEGSPYQITRVGLVATAESIKPIIKKYALEGAEPPEKARKKTRPTFCNGEWMPTKIYDLDEMRPGNRVTGIAVLEGPAYTLFVPPGMKAEMDQHMVIWLTYS</sequence>
<dbReference type="GO" id="GO:0047423">
    <property type="term" value="F:N-methylhydantoinase (ATP-hydrolyzing) activity"/>
    <property type="evidence" value="ECO:0007669"/>
    <property type="project" value="UniProtKB-EC"/>
</dbReference>
<keyword evidence="4" id="KW-0436">Ligase</keyword>
<dbReference type="Pfam" id="PF05378">
    <property type="entry name" value="Hydant_A_N"/>
    <property type="match status" value="1"/>
</dbReference>
<feature type="domain" description="Hydantoinase A/oxoprolinase" evidence="1">
    <location>
        <begin position="210"/>
        <end position="494"/>
    </location>
</feature>
<dbReference type="AlphaFoldDB" id="A0A916NAA8"/>
<protein>
    <submittedName>
        <fullName evidence="4">Acetone carboxylase, beta subunit</fullName>
        <ecNumber evidence="4">3.5.2.14</ecNumber>
        <ecNumber evidence="4">6.4.1.6</ecNumber>
    </submittedName>
</protein>
<feature type="domain" description="Hydantoinase/oxoprolinase N-terminal" evidence="2">
    <location>
        <begin position="1"/>
        <end position="185"/>
    </location>
</feature>
<evidence type="ECO:0000259" key="1">
    <source>
        <dbReference type="Pfam" id="PF01968"/>
    </source>
</evidence>
<dbReference type="InterPro" id="IPR045079">
    <property type="entry name" value="Oxoprolinase-like"/>
</dbReference>
<dbReference type="EMBL" id="CAJQUM010000001">
    <property type="protein sequence ID" value="CAG4885147.1"/>
    <property type="molecule type" value="Genomic_DNA"/>
</dbReference>
<dbReference type="Proteomes" id="UP000742786">
    <property type="component" value="Unassembled WGS sequence"/>
</dbReference>
<dbReference type="GO" id="GO:0006749">
    <property type="term" value="P:glutathione metabolic process"/>
    <property type="evidence" value="ECO:0007669"/>
    <property type="project" value="TreeGrafter"/>
</dbReference>
<evidence type="ECO:0000259" key="2">
    <source>
        <dbReference type="Pfam" id="PF05378"/>
    </source>
</evidence>
<feature type="domain" description="Acetophenone carboxylase-like C-terminal" evidence="3">
    <location>
        <begin position="509"/>
        <end position="695"/>
    </location>
</feature>
<keyword evidence="4" id="KW-0378">Hydrolase</keyword>
<dbReference type="PANTHER" id="PTHR11365">
    <property type="entry name" value="5-OXOPROLINASE RELATED"/>
    <property type="match status" value="1"/>
</dbReference>
<name>A0A916NAA8_9PROT</name>
<dbReference type="EC" id="3.5.2.14" evidence="4"/>
<dbReference type="Pfam" id="PF01968">
    <property type="entry name" value="Hydantoinase_A"/>
    <property type="match status" value="1"/>
</dbReference>
<dbReference type="InterPro" id="IPR008040">
    <property type="entry name" value="Hydant_A_N"/>
</dbReference>
<evidence type="ECO:0000313" key="4">
    <source>
        <dbReference type="EMBL" id="CAG4885147.1"/>
    </source>
</evidence>
<keyword evidence="5" id="KW-1185">Reference proteome</keyword>
<dbReference type="InterPro" id="IPR049517">
    <property type="entry name" value="ACX-like_C"/>
</dbReference>
<dbReference type="GO" id="GO:0005829">
    <property type="term" value="C:cytosol"/>
    <property type="evidence" value="ECO:0007669"/>
    <property type="project" value="TreeGrafter"/>
</dbReference>
<dbReference type="InterPro" id="IPR002821">
    <property type="entry name" value="Hydantoinase_A"/>
</dbReference>
<dbReference type="EC" id="6.4.1.6" evidence="4"/>
<dbReference type="GO" id="GO:0018710">
    <property type="term" value="F:acetone carboxylase activity"/>
    <property type="evidence" value="ECO:0007669"/>
    <property type="project" value="UniProtKB-EC"/>
</dbReference>
<dbReference type="Pfam" id="PF19278">
    <property type="entry name" value="Hydant_A_C"/>
    <property type="match status" value="1"/>
</dbReference>
<comment type="caution">
    <text evidence="4">The sequence shown here is derived from an EMBL/GenBank/DDBJ whole genome shotgun (WGS) entry which is preliminary data.</text>
</comment>
<evidence type="ECO:0000313" key="5">
    <source>
        <dbReference type="Proteomes" id="UP000742786"/>
    </source>
</evidence>